<dbReference type="Gene3D" id="3.30.9.10">
    <property type="entry name" value="D-Amino Acid Oxidase, subunit A, domain 2"/>
    <property type="match status" value="1"/>
</dbReference>
<dbReference type="RefSeq" id="XP_014653482.1">
    <property type="nucleotide sequence ID" value="XM_014797996.1"/>
</dbReference>
<evidence type="ECO:0000313" key="7">
    <source>
        <dbReference type="Proteomes" id="UP000053758"/>
    </source>
</evidence>
<evidence type="ECO:0000313" key="6">
    <source>
        <dbReference type="EMBL" id="GAK68320.1"/>
    </source>
</evidence>
<evidence type="ECO:0000256" key="4">
    <source>
        <dbReference type="ARBA" id="ARBA00022827"/>
    </source>
</evidence>
<dbReference type="InterPro" id="IPR036188">
    <property type="entry name" value="FAD/NAD-bd_sf"/>
</dbReference>
<sequence>MDSYDYVIVGAGVNGTSIATSLASHGFRVAVLDRSSDGFVAPDGASHDLNKIVRADYTDANFCTLAKEAIARWRSSPVLSRFYHEVGVLFRSSATGDVWGKEGSAEEYVHNGIKHAALESDMHLEVFPAEEKVRAFKLNNDAQVEEILGKAEGLKGDGLKGMGRVQTGYFNPRAGWAEANNATRALLAHAVKLGVTVYPDSSVASFLYEAGEVVGVKTADGRVVRGDNVVLAAGAWTQKLLTTLLPGVGEAWMTRPSAQCVAVVRLTRAEALQLKATPVVINFATGFYQFEPTPTADDDEWHLKIAIHSNGFLHPSPPSTFTGTFPAFSCTDSTEQDAFGMAACSMPENQLEIMLEELRQTWPHLAQRERVVCTRVCWYSDTLDENWIIDSLANHPAKPKGTDKVWVVSGDSGHAFKFLPIIGDVFLAAKRLVPNTRQLDLSRFTFNHHARTHADKNAGRAVQSADSNRAHSTPLANARARL</sequence>
<dbReference type="InterPro" id="IPR006076">
    <property type="entry name" value="FAD-dep_OxRdtase"/>
</dbReference>
<proteinExistence type="inferred from homology"/>
<dbReference type="GeneID" id="26307367"/>
<dbReference type="GO" id="GO:0050031">
    <property type="term" value="F:L-pipecolate oxidase activity"/>
    <property type="evidence" value="ECO:0007669"/>
    <property type="project" value="TreeGrafter"/>
</dbReference>
<keyword evidence="7" id="KW-1185">Reference proteome</keyword>
<evidence type="ECO:0000256" key="2">
    <source>
        <dbReference type="ARBA" id="ARBA00010989"/>
    </source>
</evidence>
<name>A0A081CNS4_PSEA2</name>
<dbReference type="InterPro" id="IPR045170">
    <property type="entry name" value="MTOX"/>
</dbReference>
<accession>A0A081CNS4</accession>
<gene>
    <name evidence="6" type="ORF">PAN0_067d6565</name>
</gene>
<dbReference type="AlphaFoldDB" id="A0A081CNS4"/>
<dbReference type="GO" id="GO:0004657">
    <property type="term" value="F:proline dehydrogenase activity"/>
    <property type="evidence" value="ECO:0007669"/>
    <property type="project" value="TreeGrafter"/>
</dbReference>
<keyword evidence="5" id="KW-0560">Oxidoreductase</keyword>
<dbReference type="EMBL" id="DF830134">
    <property type="protein sequence ID" value="GAK68320.1"/>
    <property type="molecule type" value="Genomic_DNA"/>
</dbReference>
<dbReference type="GO" id="GO:0008115">
    <property type="term" value="F:sarcosine oxidase activity"/>
    <property type="evidence" value="ECO:0007669"/>
    <property type="project" value="TreeGrafter"/>
</dbReference>
<dbReference type="SUPFAM" id="SSF51905">
    <property type="entry name" value="FAD/NAD(P)-binding domain"/>
    <property type="match status" value="1"/>
</dbReference>
<dbReference type="Proteomes" id="UP000053758">
    <property type="component" value="Unassembled WGS sequence"/>
</dbReference>
<dbReference type="GO" id="GO:0050660">
    <property type="term" value="F:flavin adenine dinucleotide binding"/>
    <property type="evidence" value="ECO:0007669"/>
    <property type="project" value="InterPro"/>
</dbReference>
<reference evidence="7" key="1">
    <citation type="journal article" date="2014" name="Genome Announc.">
        <title>Draft Genome Sequence of the Yeast Pseudozyma antarctica Type Strain JCM10317, a Producer of the Glycolipid Biosurfactants, Mannosylerythritol Lipids.</title>
        <authorList>
            <person name="Saika A."/>
            <person name="Koike H."/>
            <person name="Hori T."/>
            <person name="Fukuoka T."/>
            <person name="Sato S."/>
            <person name="Habe H."/>
            <person name="Kitamoto D."/>
            <person name="Morita T."/>
        </authorList>
    </citation>
    <scope>NUCLEOTIDE SEQUENCE [LARGE SCALE GENOMIC DNA]</scope>
    <source>
        <strain evidence="7">JCM 10317</strain>
    </source>
</reference>
<evidence type="ECO:0000256" key="1">
    <source>
        <dbReference type="ARBA" id="ARBA00001974"/>
    </source>
</evidence>
<dbReference type="PANTHER" id="PTHR10961:SF46">
    <property type="entry name" value="PEROXISOMAL SARCOSINE OXIDASE"/>
    <property type="match status" value="1"/>
</dbReference>
<dbReference type="Gene3D" id="3.50.50.60">
    <property type="entry name" value="FAD/NAD(P)-binding domain"/>
    <property type="match status" value="1"/>
</dbReference>
<comment type="cofactor">
    <cofactor evidence="1">
        <name>FAD</name>
        <dbReference type="ChEBI" id="CHEBI:57692"/>
    </cofactor>
</comment>
<evidence type="ECO:0000256" key="3">
    <source>
        <dbReference type="ARBA" id="ARBA00022630"/>
    </source>
</evidence>
<evidence type="ECO:0000256" key="5">
    <source>
        <dbReference type="ARBA" id="ARBA00023002"/>
    </source>
</evidence>
<comment type="similarity">
    <text evidence="2">Belongs to the MSOX/MTOX family.</text>
</comment>
<dbReference type="PANTHER" id="PTHR10961">
    <property type="entry name" value="PEROXISOMAL SARCOSINE OXIDASE"/>
    <property type="match status" value="1"/>
</dbReference>
<dbReference type="OrthoDB" id="2219495at2759"/>
<protein>
    <submittedName>
        <fullName evidence="6">FAD dependent oxidoreductase</fullName>
    </submittedName>
</protein>
<dbReference type="HOGENOM" id="CLU_007884_0_1_1"/>
<keyword evidence="4" id="KW-0274">FAD</keyword>
<keyword evidence="3" id="KW-0285">Flavoprotein</keyword>
<organism evidence="6 7">
    <name type="scientific">Pseudozyma antarctica</name>
    <name type="common">Yeast</name>
    <name type="synonym">Candida antarctica</name>
    <dbReference type="NCBI Taxonomy" id="84753"/>
    <lineage>
        <taxon>Eukaryota</taxon>
        <taxon>Fungi</taxon>
        <taxon>Dikarya</taxon>
        <taxon>Basidiomycota</taxon>
        <taxon>Ustilaginomycotina</taxon>
        <taxon>Ustilaginomycetes</taxon>
        <taxon>Ustilaginales</taxon>
        <taxon>Ustilaginaceae</taxon>
        <taxon>Moesziomyces</taxon>
    </lineage>
</organism>
<dbReference type="Pfam" id="PF01266">
    <property type="entry name" value="DAO"/>
    <property type="match status" value="1"/>
</dbReference>